<reference evidence="4 5" key="1">
    <citation type="journal article" date="2019" name="Emerg. Microbes Infect.">
        <title>Comprehensive subspecies identification of 175 nontuberculous mycobacteria species based on 7547 genomic profiles.</title>
        <authorList>
            <person name="Matsumoto Y."/>
            <person name="Kinjo T."/>
            <person name="Motooka D."/>
            <person name="Nabeya D."/>
            <person name="Jung N."/>
            <person name="Uechi K."/>
            <person name="Horii T."/>
            <person name="Iida T."/>
            <person name="Fujita J."/>
            <person name="Nakamura S."/>
        </authorList>
    </citation>
    <scope>NUCLEOTIDE SEQUENCE [LARGE SCALE GENOMIC DNA]</scope>
    <source>
        <strain evidence="4 5">JCM 13323</strain>
    </source>
</reference>
<dbReference type="Pfam" id="PF13191">
    <property type="entry name" value="AAA_16"/>
    <property type="match status" value="1"/>
</dbReference>
<dbReference type="InterPro" id="IPR027417">
    <property type="entry name" value="P-loop_NTPase"/>
</dbReference>
<evidence type="ECO:0000313" key="4">
    <source>
        <dbReference type="EMBL" id="BBX68127.1"/>
    </source>
</evidence>
<dbReference type="RefSeq" id="WP_163721409.1">
    <property type="nucleotide sequence ID" value="NZ_AP022574.1"/>
</dbReference>
<keyword evidence="2" id="KW-0067">ATP-binding</keyword>
<dbReference type="CDD" id="cd07302">
    <property type="entry name" value="CHD"/>
    <property type="match status" value="1"/>
</dbReference>
<gene>
    <name evidence="4" type="ORF">MPSYJ_15880</name>
</gene>
<dbReference type="SMART" id="SM00044">
    <property type="entry name" value="CYCc"/>
    <property type="match status" value="1"/>
</dbReference>
<dbReference type="SUPFAM" id="SSF55073">
    <property type="entry name" value="Nucleotide cyclase"/>
    <property type="match status" value="1"/>
</dbReference>
<dbReference type="SUPFAM" id="SSF52540">
    <property type="entry name" value="P-loop containing nucleoside triphosphate hydrolases"/>
    <property type="match status" value="1"/>
</dbReference>
<dbReference type="InterPro" id="IPR001054">
    <property type="entry name" value="A/G_cyclase"/>
</dbReference>
<name>A0A7I7M8E2_9MYCO</name>
<dbReference type="InterPro" id="IPR029787">
    <property type="entry name" value="Nucleotide_cyclase"/>
</dbReference>
<dbReference type="GO" id="GO:0005737">
    <property type="term" value="C:cytoplasm"/>
    <property type="evidence" value="ECO:0007669"/>
    <property type="project" value="TreeGrafter"/>
</dbReference>
<evidence type="ECO:0000259" key="3">
    <source>
        <dbReference type="PROSITE" id="PS50125"/>
    </source>
</evidence>
<dbReference type="KEGG" id="mpsc:MPSYJ_15880"/>
<evidence type="ECO:0000256" key="1">
    <source>
        <dbReference type="ARBA" id="ARBA00022741"/>
    </source>
</evidence>
<dbReference type="AlphaFoldDB" id="A0A7I7M8E2"/>
<dbReference type="GO" id="GO:0035556">
    <property type="term" value="P:intracellular signal transduction"/>
    <property type="evidence" value="ECO:0007669"/>
    <property type="project" value="InterPro"/>
</dbReference>
<dbReference type="PANTHER" id="PTHR16305:SF28">
    <property type="entry name" value="GUANYLATE CYCLASE DOMAIN-CONTAINING PROTEIN"/>
    <property type="match status" value="1"/>
</dbReference>
<dbReference type="GO" id="GO:0004016">
    <property type="term" value="F:adenylate cyclase activity"/>
    <property type="evidence" value="ECO:0007669"/>
    <property type="project" value="TreeGrafter"/>
</dbReference>
<keyword evidence="5" id="KW-1185">Reference proteome</keyword>
<dbReference type="Pfam" id="PF00211">
    <property type="entry name" value="Guanylate_cyc"/>
    <property type="match status" value="1"/>
</dbReference>
<organism evidence="4 5">
    <name type="scientific">Mycolicibacterium psychrotolerans</name>
    <dbReference type="NCBI Taxonomy" id="216929"/>
    <lineage>
        <taxon>Bacteria</taxon>
        <taxon>Bacillati</taxon>
        <taxon>Actinomycetota</taxon>
        <taxon>Actinomycetes</taxon>
        <taxon>Mycobacteriales</taxon>
        <taxon>Mycobacteriaceae</taxon>
        <taxon>Mycolicibacterium</taxon>
    </lineage>
</organism>
<dbReference type="PANTHER" id="PTHR16305">
    <property type="entry name" value="TESTICULAR SOLUBLE ADENYLYL CYCLASE"/>
    <property type="match status" value="1"/>
</dbReference>
<dbReference type="EMBL" id="AP022574">
    <property type="protein sequence ID" value="BBX68127.1"/>
    <property type="molecule type" value="Genomic_DNA"/>
</dbReference>
<accession>A0A7I7M8E2</accession>
<proteinExistence type="predicted"/>
<sequence length="1068" mass="113819">MNDGEGPAREECCRAGSSIDDLLDQAVAAINRGDRVAATALADDVLAVDHGNVEAEDLLTAPEGGEIRRLTILYVDLVDSAELADHAGLDTYGQLVSRYHDVVARTVSRFDGYVDCPTGESILAVFGHPIAHEDDSRRAVLAGLEITGEVDRMGRSFGHRFGMRIAARASIHRGLVYLDTTQNDVYGLGANLAARVAGLAPPGTVVVSATVAPLVENIFELAAREPAAVKGVSELVAYYEVLGERVTQPVHTALVGRDRELAQLRRLWTHAQAGALITAGVVLRGEAGIGKSSLAAAVAGLAQDSGAVVLTMGGSALHTDAGLHPIRGLLETRCDITEITPPSERLRLLEAELVALGQDPARDVPLLAPVLSIGPEHGYQPAAAEGERLYHLVGEAVQRCLMACLGRGPALLLVEDGHFLDRSTVETIGSLLVAADGGLLVVVTGRPGAWLPPDWPVTVLDLDPLTSDEADILINVLNPDVSADVRAAVAERCDGIPFYIEQVTAGLTQTGVPEGLYEPLLARLRASASVVPVVEAAALIGRQIDADVLRSVVDLSDDGLGGVLEELANARVLEPAGPRAWRFRHELLRELASELAPPTVRRTLHAKIAAALVGGVGGEPDWQLVATHYQHAENHDEAVSAYQRASVGARRRGALAEARGYLSRALAQVDAQLPGPDRDKRELTVRLERGFLASAAEGPMNHSTSLDFEECLRLGGTDVHDDDVVGTLLALGGYYFAVGDLFRSTAVLGSLRAGMNDDRAYFRPVVDACLGVEEWMNGAFAVAREQLEEATAAFAAAGHHSLESLWFAPTDPIVMAHGILGLDRIACGDLDGAQEHVLLAACRADELSFPQGPFSLAFTRFFEIWVRIEAGQIGRAATLADELIEHADRYGFEVWALWGAAQRAVVDALDAVGGDADVLSELINRATAIVESVRRAGLNVFITLFDGAVARVLIAGGRRGDARLHLDTALALGRDIGMRFYEAELRRLRAHTHTDPDTRRADLRAALDIARGQGAHLYELRSALDDFALRGEPAHGALAAVGDRFAADNPLPEWTRCLAALTAVTPKQ</sequence>
<dbReference type="InterPro" id="IPR041664">
    <property type="entry name" value="AAA_16"/>
</dbReference>
<dbReference type="PROSITE" id="PS50125">
    <property type="entry name" value="GUANYLATE_CYCLASE_2"/>
    <property type="match status" value="1"/>
</dbReference>
<dbReference type="Gene3D" id="3.30.70.1230">
    <property type="entry name" value="Nucleotide cyclase"/>
    <property type="match status" value="1"/>
</dbReference>
<dbReference type="Proteomes" id="UP000466514">
    <property type="component" value="Chromosome"/>
</dbReference>
<protein>
    <submittedName>
        <fullName evidence="4">Adenylate/guanylate cyclase domain-containing protein</fullName>
    </submittedName>
</protein>
<dbReference type="GO" id="GO:0009190">
    <property type="term" value="P:cyclic nucleotide biosynthetic process"/>
    <property type="evidence" value="ECO:0007669"/>
    <property type="project" value="InterPro"/>
</dbReference>
<evidence type="ECO:0000313" key="5">
    <source>
        <dbReference type="Proteomes" id="UP000466514"/>
    </source>
</evidence>
<evidence type="ECO:0000256" key="2">
    <source>
        <dbReference type="ARBA" id="ARBA00022840"/>
    </source>
</evidence>
<dbReference type="GO" id="GO:0005524">
    <property type="term" value="F:ATP binding"/>
    <property type="evidence" value="ECO:0007669"/>
    <property type="project" value="UniProtKB-KW"/>
</dbReference>
<keyword evidence="1" id="KW-0547">Nucleotide-binding</keyword>
<feature type="domain" description="Guanylate cyclase" evidence="3">
    <location>
        <begin position="71"/>
        <end position="197"/>
    </location>
</feature>